<dbReference type="Gene3D" id="1.10.287.130">
    <property type="match status" value="1"/>
</dbReference>
<dbReference type="PRINTS" id="PR00344">
    <property type="entry name" value="BCTRLSENSOR"/>
</dbReference>
<evidence type="ECO:0000313" key="25">
    <source>
        <dbReference type="Proteomes" id="UP000440498"/>
    </source>
</evidence>
<dbReference type="InterPro" id="IPR005467">
    <property type="entry name" value="His_kinase_dom"/>
</dbReference>
<dbReference type="InterPro" id="IPR013767">
    <property type="entry name" value="PAS_fold"/>
</dbReference>
<keyword evidence="5" id="KW-0808">Transferase</keyword>
<evidence type="ECO:0000256" key="14">
    <source>
        <dbReference type="ARBA" id="ARBA00068150"/>
    </source>
</evidence>
<dbReference type="Gene3D" id="3.30.450.20">
    <property type="entry name" value="PAS domain"/>
    <property type="match status" value="1"/>
</dbReference>
<dbReference type="InterPro" id="IPR004358">
    <property type="entry name" value="Sig_transdc_His_kin-like_C"/>
</dbReference>
<feature type="modified residue" description="4-aspartylphosphate" evidence="16">
    <location>
        <position position="692"/>
    </location>
</feature>
<feature type="transmembrane region" description="Helical" evidence="18">
    <location>
        <begin position="128"/>
        <end position="150"/>
    </location>
</feature>
<evidence type="ECO:0000256" key="6">
    <source>
        <dbReference type="ARBA" id="ARBA00022729"/>
    </source>
</evidence>
<comment type="function">
    <text evidence="12">Member of the two-component regulatory system BvgS/BvgA. Phosphorylates BvgA via a four-step phosphorelay in response to environmental signals.</text>
</comment>
<evidence type="ECO:0000256" key="3">
    <source>
        <dbReference type="ARBA" id="ARBA00012438"/>
    </source>
</evidence>
<feature type="domain" description="HAMP" evidence="23">
    <location>
        <begin position="151"/>
        <end position="204"/>
    </location>
</feature>
<keyword evidence="10" id="KW-0902">Two-component regulatory system</keyword>
<dbReference type="PROSITE" id="PS50885">
    <property type="entry name" value="HAMP"/>
    <property type="match status" value="1"/>
</dbReference>
<dbReference type="InterPro" id="IPR003594">
    <property type="entry name" value="HATPase_dom"/>
</dbReference>
<dbReference type="SUPFAM" id="SSF55785">
    <property type="entry name" value="PYP-like sensor domain (PAS domain)"/>
    <property type="match status" value="1"/>
</dbReference>
<keyword evidence="4 16" id="KW-0597">Phosphoprotein</keyword>
<dbReference type="PANTHER" id="PTHR45339:SF1">
    <property type="entry name" value="HYBRID SIGNAL TRANSDUCTION HISTIDINE KINASE J"/>
    <property type="match status" value="1"/>
</dbReference>
<reference evidence="24 25" key="1">
    <citation type="submission" date="2019-10" db="EMBL/GenBank/DDBJ databases">
        <title>Two novel species isolated from a subtropical stream in China.</title>
        <authorList>
            <person name="Lu H."/>
        </authorList>
    </citation>
    <scope>NUCLEOTIDE SEQUENCE [LARGE SCALE GENOMIC DNA]</scope>
    <source>
        <strain evidence="24 25">FT29W</strain>
    </source>
</reference>
<organism evidence="24 25">
    <name type="scientific">Rugamonas aquatica</name>
    <dbReference type="NCBI Taxonomy" id="2743357"/>
    <lineage>
        <taxon>Bacteria</taxon>
        <taxon>Pseudomonadati</taxon>
        <taxon>Pseudomonadota</taxon>
        <taxon>Betaproteobacteria</taxon>
        <taxon>Burkholderiales</taxon>
        <taxon>Oxalobacteraceae</taxon>
        <taxon>Telluria group</taxon>
        <taxon>Rugamonas</taxon>
    </lineage>
</organism>
<dbReference type="Pfam" id="PF00989">
    <property type="entry name" value="PAS"/>
    <property type="match status" value="1"/>
</dbReference>
<dbReference type="Proteomes" id="UP000440498">
    <property type="component" value="Unassembled WGS sequence"/>
</dbReference>
<dbReference type="FunFam" id="3.30.565.10:FF:000010">
    <property type="entry name" value="Sensor histidine kinase RcsC"/>
    <property type="match status" value="1"/>
</dbReference>
<dbReference type="SUPFAM" id="SSF55874">
    <property type="entry name" value="ATPase domain of HSP90 chaperone/DNA topoisomerase II/histidine kinase"/>
    <property type="match status" value="1"/>
</dbReference>
<evidence type="ECO:0000256" key="18">
    <source>
        <dbReference type="SAM" id="Phobius"/>
    </source>
</evidence>
<dbReference type="SMART" id="SM00091">
    <property type="entry name" value="PAS"/>
    <property type="match status" value="1"/>
</dbReference>
<comment type="catalytic activity">
    <reaction evidence="1">
        <text>ATP + protein L-histidine = ADP + protein N-phospho-L-histidine.</text>
        <dbReference type="EC" id="2.7.13.3"/>
    </reaction>
</comment>
<keyword evidence="11" id="KW-0843">Virulence</keyword>
<comment type="caution">
    <text evidence="24">The sequence shown here is derived from an EMBL/GenBank/DDBJ whole genome shotgun (WGS) entry which is preliminary data.</text>
</comment>
<evidence type="ECO:0000256" key="10">
    <source>
        <dbReference type="ARBA" id="ARBA00023012"/>
    </source>
</evidence>
<evidence type="ECO:0000256" key="8">
    <source>
        <dbReference type="ARBA" id="ARBA00022777"/>
    </source>
</evidence>
<dbReference type="Pfam" id="PF02518">
    <property type="entry name" value="HATPase_c"/>
    <property type="match status" value="1"/>
</dbReference>
<evidence type="ECO:0000259" key="23">
    <source>
        <dbReference type="PROSITE" id="PS50885"/>
    </source>
</evidence>
<keyword evidence="18" id="KW-0812">Transmembrane</keyword>
<evidence type="ECO:0000256" key="11">
    <source>
        <dbReference type="ARBA" id="ARBA00023026"/>
    </source>
</evidence>
<dbReference type="CDD" id="cd16922">
    <property type="entry name" value="HATPase_EvgS-ArcB-TorS-like"/>
    <property type="match status" value="1"/>
</dbReference>
<dbReference type="SUPFAM" id="SSF52172">
    <property type="entry name" value="CheY-like"/>
    <property type="match status" value="1"/>
</dbReference>
<evidence type="ECO:0000256" key="16">
    <source>
        <dbReference type="PROSITE-ProRule" id="PRU00169"/>
    </source>
</evidence>
<dbReference type="NCBIfam" id="TIGR00229">
    <property type="entry name" value="sensory_box"/>
    <property type="match status" value="1"/>
</dbReference>
<dbReference type="EC" id="2.7.13.3" evidence="3"/>
<feature type="coiled-coil region" evidence="17">
    <location>
        <begin position="195"/>
        <end position="222"/>
    </location>
</feature>
<feature type="domain" description="Response regulatory" evidence="20">
    <location>
        <begin position="640"/>
        <end position="759"/>
    </location>
</feature>
<dbReference type="GO" id="GO:0016020">
    <property type="term" value="C:membrane"/>
    <property type="evidence" value="ECO:0007669"/>
    <property type="project" value="UniProtKB-SubCell"/>
</dbReference>
<dbReference type="Gene3D" id="3.30.565.10">
    <property type="entry name" value="Histidine kinase-like ATPase, C-terminal domain"/>
    <property type="match status" value="1"/>
</dbReference>
<keyword evidence="17" id="KW-0175">Coiled coil</keyword>
<evidence type="ECO:0000259" key="21">
    <source>
        <dbReference type="PROSITE" id="PS50112"/>
    </source>
</evidence>
<comment type="subcellular location">
    <subcellularLocation>
        <location evidence="2">Membrane</location>
    </subcellularLocation>
</comment>
<dbReference type="InterPro" id="IPR000700">
    <property type="entry name" value="PAS-assoc_C"/>
</dbReference>
<dbReference type="SMART" id="SM00388">
    <property type="entry name" value="HisKA"/>
    <property type="match status" value="1"/>
</dbReference>
<dbReference type="PANTHER" id="PTHR45339">
    <property type="entry name" value="HYBRID SIGNAL TRANSDUCTION HISTIDINE KINASE J"/>
    <property type="match status" value="1"/>
</dbReference>
<dbReference type="PROSITE" id="PS50112">
    <property type="entry name" value="PAS"/>
    <property type="match status" value="1"/>
</dbReference>
<keyword evidence="9" id="KW-0067">ATP-binding</keyword>
<evidence type="ECO:0000256" key="7">
    <source>
        <dbReference type="ARBA" id="ARBA00022741"/>
    </source>
</evidence>
<dbReference type="GO" id="GO:0006355">
    <property type="term" value="P:regulation of DNA-templated transcription"/>
    <property type="evidence" value="ECO:0007669"/>
    <property type="project" value="InterPro"/>
</dbReference>
<evidence type="ECO:0000256" key="13">
    <source>
        <dbReference type="ARBA" id="ARBA00064003"/>
    </source>
</evidence>
<dbReference type="InterPro" id="IPR035965">
    <property type="entry name" value="PAS-like_dom_sf"/>
</dbReference>
<dbReference type="EMBL" id="WHUG01000004">
    <property type="protein sequence ID" value="MQA38842.1"/>
    <property type="molecule type" value="Genomic_DNA"/>
</dbReference>
<dbReference type="CDD" id="cd17546">
    <property type="entry name" value="REC_hyHK_CKI1_RcsC-like"/>
    <property type="match status" value="1"/>
</dbReference>
<evidence type="ECO:0000256" key="15">
    <source>
        <dbReference type="ARBA" id="ARBA00070152"/>
    </source>
</evidence>
<dbReference type="InterPro" id="IPR011006">
    <property type="entry name" value="CheY-like_superfamily"/>
</dbReference>
<dbReference type="Gene3D" id="6.10.340.10">
    <property type="match status" value="1"/>
</dbReference>
<dbReference type="PROSITE" id="PS50110">
    <property type="entry name" value="RESPONSE_REGULATORY"/>
    <property type="match status" value="1"/>
</dbReference>
<dbReference type="InterPro" id="IPR036890">
    <property type="entry name" value="HATPase_C_sf"/>
</dbReference>
<feature type="domain" description="Histidine kinase" evidence="19">
    <location>
        <begin position="386"/>
        <end position="609"/>
    </location>
</feature>
<evidence type="ECO:0000259" key="19">
    <source>
        <dbReference type="PROSITE" id="PS50109"/>
    </source>
</evidence>
<keyword evidence="7" id="KW-0547">Nucleotide-binding</keyword>
<keyword evidence="18" id="KW-1133">Transmembrane helix</keyword>
<dbReference type="GO" id="GO:0005524">
    <property type="term" value="F:ATP binding"/>
    <property type="evidence" value="ECO:0007669"/>
    <property type="project" value="UniProtKB-KW"/>
</dbReference>
<dbReference type="AlphaFoldDB" id="A0A6A7N1G6"/>
<accession>A0A6A7N1G6</accession>
<evidence type="ECO:0000256" key="5">
    <source>
        <dbReference type="ARBA" id="ARBA00022679"/>
    </source>
</evidence>
<dbReference type="InterPro" id="IPR003660">
    <property type="entry name" value="HAMP_dom"/>
</dbReference>
<dbReference type="InterPro" id="IPR000014">
    <property type="entry name" value="PAS"/>
</dbReference>
<proteinExistence type="predicted"/>
<gene>
    <name evidence="24" type="ORF">GEV02_11820</name>
</gene>
<dbReference type="PROSITE" id="PS50113">
    <property type="entry name" value="PAC"/>
    <property type="match status" value="1"/>
</dbReference>
<evidence type="ECO:0000256" key="2">
    <source>
        <dbReference type="ARBA" id="ARBA00004370"/>
    </source>
</evidence>
<evidence type="ECO:0000256" key="9">
    <source>
        <dbReference type="ARBA" id="ARBA00022840"/>
    </source>
</evidence>
<evidence type="ECO:0000256" key="4">
    <source>
        <dbReference type="ARBA" id="ARBA00022553"/>
    </source>
</evidence>
<dbReference type="SUPFAM" id="SSF47384">
    <property type="entry name" value="Homodimeric domain of signal transducing histidine kinase"/>
    <property type="match status" value="1"/>
</dbReference>
<evidence type="ECO:0000259" key="20">
    <source>
        <dbReference type="PROSITE" id="PS50110"/>
    </source>
</evidence>
<dbReference type="CDD" id="cd00130">
    <property type="entry name" value="PAS"/>
    <property type="match status" value="1"/>
</dbReference>
<comment type="subunit">
    <text evidence="13">At low DSF concentrations, interacts with RpfF.</text>
</comment>
<evidence type="ECO:0000256" key="1">
    <source>
        <dbReference type="ARBA" id="ARBA00000085"/>
    </source>
</evidence>
<keyword evidence="25" id="KW-1185">Reference proteome</keyword>
<feature type="domain" description="PAS" evidence="21">
    <location>
        <begin position="237"/>
        <end position="308"/>
    </location>
</feature>
<dbReference type="PROSITE" id="PS50109">
    <property type="entry name" value="HIS_KIN"/>
    <property type="match status" value="1"/>
</dbReference>
<keyword evidence="6" id="KW-0732">Signal</keyword>
<feature type="domain" description="PAC" evidence="22">
    <location>
        <begin position="316"/>
        <end position="368"/>
    </location>
</feature>
<dbReference type="InterPro" id="IPR036097">
    <property type="entry name" value="HisK_dim/P_sf"/>
</dbReference>
<dbReference type="SMART" id="SM00387">
    <property type="entry name" value="HATPase_c"/>
    <property type="match status" value="1"/>
</dbReference>
<dbReference type="Gene3D" id="3.40.50.2300">
    <property type="match status" value="1"/>
</dbReference>
<dbReference type="SMART" id="SM00448">
    <property type="entry name" value="REC"/>
    <property type="match status" value="1"/>
</dbReference>
<sequence>MAVSTAIYTTYVMQTLKSEAEQNLRERAERLTAVLSQALARPLFDINSAAVSSVVDASGATPEVLVLRVLAPNGAELASYVSPLREPVAAIKVHRDISFSDARRSYPVGSIDLAFSRKQIDQDLRRQIYNTVAANLLLALGIVLSIFVVGRRAARPFADIQTSLEKLTRGETDIKLSGIGREDQVGRLSGAVLRFRDTLTRLRDAEHELRELNRDLEMRIATRTRELTSSMQQLGDSQAKLQTIVDTALDAVVRMDLAGRIVGWNTQAERIFGWSRDEALGLALDKTIIPPRYRYDHRRGMQRYMAGGGGGTVLDARIEVVALRRSGEEFPIELAITQVKSEGQDSYEFCAFIRDISDRREREQKLVTANVMAEAANIAKSEFLANMSHEIRTPMSAVIGMAYLALRTEMTPKQHDYISKIHRAALSLLGIINDVLDFSKIEAGRLDMESIPFVLEEVLANVSSVTAQRAADKHLRYLVSVAPDVPRYLVGDPLRLGQVLINLANNAVKFTAEGELELRCEVRPAAAPEGMATLRFSVRDTGIGMTQQQKAKLFRAFSQANGSTTRHYGGTGLGLSISQQLVRLMGGRIDVESEPDHGSTFHFDLQLPLSDAAAVAVQAAVHHGPVGDLTLHASPRRAARVLLAEDSPDNQDVTLELLELQGIAVDVVGNGREALDRLLAAGPDTYDLVLMDLGMPVMDGHEAIRQLRQDSRFNELPVIAVTSHALAGVQAQCLEEGMQDYIAKPVDPQRLYSVLSRWLGLSMRAIPPLPPRADGGVVEPRQALAELRALLAEFSGDSVDYFGSVRASLATLLPPVTMSRLVAHMEHYEFEAAGKLLAAVAQEQEGS</sequence>
<name>A0A6A7N1G6_9BURK</name>
<dbReference type="Pfam" id="PF00512">
    <property type="entry name" value="HisKA"/>
    <property type="match status" value="1"/>
</dbReference>
<dbReference type="FunFam" id="1.10.287.130:FF:000002">
    <property type="entry name" value="Two-component osmosensing histidine kinase"/>
    <property type="match status" value="1"/>
</dbReference>
<protein>
    <recommendedName>
        <fullName evidence="14">Sensory/regulatory protein RpfC</fullName>
        <ecNumber evidence="3">2.7.13.3</ecNumber>
    </recommendedName>
    <alternativeName>
        <fullName evidence="15">Virulence sensor protein BvgS</fullName>
    </alternativeName>
</protein>
<dbReference type="GO" id="GO:0000155">
    <property type="term" value="F:phosphorelay sensor kinase activity"/>
    <property type="evidence" value="ECO:0007669"/>
    <property type="project" value="InterPro"/>
</dbReference>
<dbReference type="CDD" id="cd00082">
    <property type="entry name" value="HisKA"/>
    <property type="match status" value="1"/>
</dbReference>
<dbReference type="InterPro" id="IPR003661">
    <property type="entry name" value="HisK_dim/P_dom"/>
</dbReference>
<evidence type="ECO:0000313" key="24">
    <source>
        <dbReference type="EMBL" id="MQA38842.1"/>
    </source>
</evidence>
<evidence type="ECO:0000256" key="12">
    <source>
        <dbReference type="ARBA" id="ARBA00058004"/>
    </source>
</evidence>
<keyword evidence="8" id="KW-0418">Kinase</keyword>
<keyword evidence="18" id="KW-0472">Membrane</keyword>
<dbReference type="InterPro" id="IPR001789">
    <property type="entry name" value="Sig_transdc_resp-reg_receiver"/>
</dbReference>
<evidence type="ECO:0000259" key="22">
    <source>
        <dbReference type="PROSITE" id="PS50113"/>
    </source>
</evidence>
<evidence type="ECO:0000256" key="17">
    <source>
        <dbReference type="SAM" id="Coils"/>
    </source>
</evidence>
<dbReference type="Pfam" id="PF00072">
    <property type="entry name" value="Response_reg"/>
    <property type="match status" value="1"/>
</dbReference>